<geneLocation type="plasmid" evidence="3">
    <name>pKUSR18</name>
</geneLocation>
<evidence type="ECO:0000313" key="6">
    <source>
        <dbReference type="EMBL" id="AKF16393.1"/>
    </source>
</evidence>
<dbReference type="EMBL" id="KM396298">
    <property type="protein sequence ID" value="AKB10005.1"/>
    <property type="molecule type" value="Genomic_DNA"/>
</dbReference>
<dbReference type="Pfam" id="PF15609">
    <property type="entry name" value="PRTase_2"/>
    <property type="match status" value="1"/>
</dbReference>
<accession>A0A1B0QYD5</accession>
<dbReference type="InterPro" id="IPR011214">
    <property type="entry name" value="UCP020967"/>
</dbReference>
<dbReference type="InterPro" id="IPR022537">
    <property type="entry name" value="TRSP_dom"/>
</dbReference>
<dbReference type="Gene3D" id="3.40.50.2020">
    <property type="match status" value="1"/>
</dbReference>
<dbReference type="CDD" id="cd06223">
    <property type="entry name" value="PRTases_typeI"/>
    <property type="match status" value="1"/>
</dbReference>
<evidence type="ECO:0000313" key="4">
    <source>
        <dbReference type="EMBL" id="AKB10282.1"/>
    </source>
</evidence>
<dbReference type="EMBL" id="KM396300">
    <property type="protein sequence ID" value="AKB10559.1"/>
    <property type="molecule type" value="Genomic_DNA"/>
</dbReference>
<dbReference type="InterPro" id="IPR041688">
    <property type="entry name" value="PRTase_2"/>
</dbReference>
<evidence type="ECO:0000259" key="1">
    <source>
        <dbReference type="Pfam" id="PF12500"/>
    </source>
</evidence>
<evidence type="ECO:0000313" key="5">
    <source>
        <dbReference type="EMBL" id="AKB10559.1"/>
    </source>
</evidence>
<dbReference type="SUPFAM" id="SSF53271">
    <property type="entry name" value="PRTase-like"/>
    <property type="match status" value="1"/>
</dbReference>
<protein>
    <recommendedName>
        <fullName evidence="7">Adenine/guanine phosphoribosyltransferase</fullName>
    </recommendedName>
</protein>
<name>A0A1B0QYD5_SALEN</name>
<gene>
    <name evidence="6" type="ORF">pDGSE139_191</name>
    <name evidence="3" type="ORF">pKUSR18_192</name>
    <name evidence="5" type="ORF">pSEN110055_197</name>
    <name evidence="4" type="ORF">pSEN112499_197</name>
</gene>
<keyword evidence="4" id="KW-0614">Plasmid</keyword>
<evidence type="ECO:0008006" key="7">
    <source>
        <dbReference type="Google" id="ProtNLM"/>
    </source>
</evidence>
<evidence type="ECO:0000313" key="3">
    <source>
        <dbReference type="EMBL" id="AKB10005.1"/>
    </source>
</evidence>
<dbReference type="InterPro" id="IPR029057">
    <property type="entry name" value="PRTase-like"/>
</dbReference>
<dbReference type="Pfam" id="PF12500">
    <property type="entry name" value="TRSP"/>
    <property type="match status" value="1"/>
</dbReference>
<dbReference type="PIRSF" id="PIRSF020967">
    <property type="entry name" value="UCP020967"/>
    <property type="match status" value="1"/>
</dbReference>
<sequence>MFMSDTLEDMIYRRTLSCGTIQVTRDQGDVSLDDLFDIAERRNPKRAFLFVSKVLGRHIPVPPSVMRQAYRQLASQFPATLTGPVLFIGMAETAVGLGAGVFDEVRHQHRESVYLTSTRHPVDGTLLCEFKEEHSHATDHLIYLPDDEEKRRRVTNARTLVLIDDEATTGNTFINLLSALRNTGKLQHIEQVIAVTLTDWSSNALSERTSLPVTSVSLVSGQWGWTPLPDAPVPDMPKVNVTSRGEWDILGKQSWGRLGMLAPAADLGHEVSVRKGERILVLGTGEFVWEPFLLAERLEAAGAQALYGSTTRSPIAVGYAIESAISFTDNYGLGIPNFVYNVAHQQFDRILVCTETPAESIDTQLLKALAEVAPVVEIVTYE</sequence>
<organism evidence="4">
    <name type="scientific">Salmonella enteritidis</name>
    <dbReference type="NCBI Taxonomy" id="149539"/>
    <lineage>
        <taxon>Bacteria</taxon>
        <taxon>Pseudomonadati</taxon>
        <taxon>Pseudomonadota</taxon>
        <taxon>Gammaproteobacteria</taxon>
        <taxon>Enterobacterales</taxon>
        <taxon>Enterobacteriaceae</taxon>
        <taxon>Salmonella</taxon>
    </lineage>
</organism>
<dbReference type="InterPro" id="IPR000836">
    <property type="entry name" value="PRTase_dom"/>
</dbReference>
<proteinExistence type="predicted"/>
<feature type="domain" description="TRSP" evidence="1">
    <location>
        <begin position="268"/>
        <end position="367"/>
    </location>
</feature>
<dbReference type="AlphaFoldDB" id="A0A1B0QYD5"/>
<geneLocation type="plasmid" evidence="5">
    <name>pSEN110055</name>
</geneLocation>
<dbReference type="EMBL" id="KM198330">
    <property type="protein sequence ID" value="AKF16393.1"/>
    <property type="molecule type" value="Genomic_DNA"/>
</dbReference>
<dbReference type="EMBL" id="KM396299">
    <property type="protein sequence ID" value="AKB10282.1"/>
    <property type="molecule type" value="Genomic_DNA"/>
</dbReference>
<geneLocation type="plasmid" evidence="6">
    <name>pDGSE139</name>
</geneLocation>
<feature type="domain" description="Orotate phosphoribosyltransferase-like" evidence="2">
    <location>
        <begin position="35"/>
        <end position="222"/>
    </location>
</feature>
<evidence type="ECO:0000259" key="2">
    <source>
        <dbReference type="Pfam" id="PF15609"/>
    </source>
</evidence>
<geneLocation type="plasmid" evidence="4">
    <name>pSEN112499</name>
</geneLocation>
<reference evidence="4" key="1">
    <citation type="submission" date="2014-08" db="EMBL/GenBank/DDBJ databases">
        <title>High prevalence of clonal-related extended-spectrum cephalosporin-resistant Salmonella enterica serovar Enteritidis in Republic of Korea: a microbiological, molecular, and epidemiological study.</title>
        <authorList>
            <person name="Kim J.S."/>
            <person name="Jeon S.-E."/>
            <person name="Kim S.-J."/>
            <person name="Lee D.-Y."/>
            <person name="Chung G.T."/>
            <person name="Yoo C.-K."/>
            <person name="Kim J."/>
        </authorList>
    </citation>
    <scope>NUCLEOTIDE SEQUENCE</scope>
    <source>
        <strain evidence="6">DG1009139</strain>
        <strain evidence="3">KUSR18</strain>
        <strain evidence="5">SEN110055</strain>
        <strain evidence="4">SEN112499</strain>
        <plasmid evidence="6">pDGSE139</plasmid>
        <plasmid evidence="3">pKUSR18</plasmid>
        <plasmid evidence="5">pSEN110055</plasmid>
        <plasmid evidence="4">pSEN112499</plasmid>
    </source>
</reference>